<name>A0A6A6LJ89_HEVBR</name>
<keyword evidence="2" id="KW-1133">Transmembrane helix</keyword>
<comment type="caution">
    <text evidence="3">The sequence shown here is derived from an EMBL/GenBank/DDBJ whole genome shotgun (WGS) entry which is preliminary data.</text>
</comment>
<dbReference type="Proteomes" id="UP000467840">
    <property type="component" value="Chromosome 4"/>
</dbReference>
<feature type="transmembrane region" description="Helical" evidence="2">
    <location>
        <begin position="160"/>
        <end position="177"/>
    </location>
</feature>
<dbReference type="AlphaFoldDB" id="A0A6A6LJ89"/>
<evidence type="ECO:0000313" key="3">
    <source>
        <dbReference type="EMBL" id="KAF2300163.1"/>
    </source>
</evidence>
<reference evidence="3 4" key="1">
    <citation type="journal article" date="2020" name="Mol. Plant">
        <title>The Chromosome-Based Rubber Tree Genome Provides New Insights into Spurge Genome Evolution and Rubber Biosynthesis.</title>
        <authorList>
            <person name="Liu J."/>
            <person name="Shi C."/>
            <person name="Shi C.C."/>
            <person name="Li W."/>
            <person name="Zhang Q.J."/>
            <person name="Zhang Y."/>
            <person name="Li K."/>
            <person name="Lu H.F."/>
            <person name="Shi C."/>
            <person name="Zhu S.T."/>
            <person name="Xiao Z.Y."/>
            <person name="Nan H."/>
            <person name="Yue Y."/>
            <person name="Zhu X.G."/>
            <person name="Wu Y."/>
            <person name="Hong X.N."/>
            <person name="Fan G.Y."/>
            <person name="Tong Y."/>
            <person name="Zhang D."/>
            <person name="Mao C.L."/>
            <person name="Liu Y.L."/>
            <person name="Hao S.J."/>
            <person name="Liu W.Q."/>
            <person name="Lv M.Q."/>
            <person name="Zhang H.B."/>
            <person name="Liu Y."/>
            <person name="Hu-Tang G.R."/>
            <person name="Wang J.P."/>
            <person name="Wang J.H."/>
            <person name="Sun Y.H."/>
            <person name="Ni S.B."/>
            <person name="Chen W.B."/>
            <person name="Zhang X.C."/>
            <person name="Jiao Y.N."/>
            <person name="Eichler E.E."/>
            <person name="Li G.H."/>
            <person name="Liu X."/>
            <person name="Gao L.Z."/>
        </authorList>
    </citation>
    <scope>NUCLEOTIDE SEQUENCE [LARGE SCALE GENOMIC DNA]</scope>
    <source>
        <strain evidence="4">cv. GT1</strain>
        <tissue evidence="3">Leaf</tissue>
    </source>
</reference>
<feature type="region of interest" description="Disordered" evidence="1">
    <location>
        <begin position="16"/>
        <end position="39"/>
    </location>
</feature>
<sequence length="183" mass="20684">MNKFIRNYERFYSQDRATGEHAETASEIRRRKTNKRREQSNAFQLTDTIDSIDLMISQQQVNLENLKNCNNDVGILTSPGAIVRSQAHFESATSHMHKKAKKKHVDEAALLIKEGLDKMSEAIMNSASKLAWRQAYEHIGALDCAIASAHQVLITATESIISILIASIAFYSNFWLMRSIVDV</sequence>
<keyword evidence="2" id="KW-0472">Membrane</keyword>
<keyword evidence="2" id="KW-0812">Transmembrane</keyword>
<evidence type="ECO:0000313" key="4">
    <source>
        <dbReference type="Proteomes" id="UP000467840"/>
    </source>
</evidence>
<protein>
    <submittedName>
        <fullName evidence="3">Uncharacterized protein</fullName>
    </submittedName>
</protein>
<feature type="compositionally biased region" description="Basic and acidic residues" evidence="1">
    <location>
        <begin position="16"/>
        <end position="28"/>
    </location>
</feature>
<accession>A0A6A6LJ89</accession>
<keyword evidence="4" id="KW-1185">Reference proteome</keyword>
<organism evidence="3 4">
    <name type="scientific">Hevea brasiliensis</name>
    <name type="common">Para rubber tree</name>
    <name type="synonym">Siphonia brasiliensis</name>
    <dbReference type="NCBI Taxonomy" id="3981"/>
    <lineage>
        <taxon>Eukaryota</taxon>
        <taxon>Viridiplantae</taxon>
        <taxon>Streptophyta</taxon>
        <taxon>Embryophyta</taxon>
        <taxon>Tracheophyta</taxon>
        <taxon>Spermatophyta</taxon>
        <taxon>Magnoliopsida</taxon>
        <taxon>eudicotyledons</taxon>
        <taxon>Gunneridae</taxon>
        <taxon>Pentapetalae</taxon>
        <taxon>rosids</taxon>
        <taxon>fabids</taxon>
        <taxon>Malpighiales</taxon>
        <taxon>Euphorbiaceae</taxon>
        <taxon>Crotonoideae</taxon>
        <taxon>Micrandreae</taxon>
        <taxon>Hevea</taxon>
    </lineage>
</organism>
<dbReference type="EMBL" id="JAAGAX010000010">
    <property type="protein sequence ID" value="KAF2300163.1"/>
    <property type="molecule type" value="Genomic_DNA"/>
</dbReference>
<evidence type="ECO:0000256" key="1">
    <source>
        <dbReference type="SAM" id="MobiDB-lite"/>
    </source>
</evidence>
<evidence type="ECO:0000256" key="2">
    <source>
        <dbReference type="SAM" id="Phobius"/>
    </source>
</evidence>
<proteinExistence type="predicted"/>
<gene>
    <name evidence="3" type="ORF">GH714_010226</name>
</gene>